<evidence type="ECO:0000256" key="4">
    <source>
        <dbReference type="ARBA" id="ARBA00022989"/>
    </source>
</evidence>
<comment type="caution">
    <text evidence="8">The sequence shown here is derived from an EMBL/GenBank/DDBJ whole genome shotgun (WGS) entry which is preliminary data.</text>
</comment>
<feature type="domain" description="Cardiolipin synthase N-terminal" evidence="7">
    <location>
        <begin position="31"/>
        <end position="73"/>
    </location>
</feature>
<dbReference type="InterPro" id="IPR027379">
    <property type="entry name" value="CLS_N"/>
</dbReference>
<evidence type="ECO:0000313" key="9">
    <source>
        <dbReference type="Proteomes" id="UP001183648"/>
    </source>
</evidence>
<reference evidence="8 9" key="1">
    <citation type="submission" date="2023-07" db="EMBL/GenBank/DDBJ databases">
        <title>Sequencing the genomes of 1000 actinobacteria strains.</title>
        <authorList>
            <person name="Klenk H.-P."/>
        </authorList>
    </citation>
    <scope>NUCLEOTIDE SEQUENCE [LARGE SCALE GENOMIC DNA]</scope>
    <source>
        <strain evidence="8 9">DSM 19426</strain>
    </source>
</reference>
<dbReference type="Pfam" id="PF13396">
    <property type="entry name" value="PLDc_N"/>
    <property type="match status" value="1"/>
</dbReference>
<evidence type="ECO:0000259" key="7">
    <source>
        <dbReference type="Pfam" id="PF13396"/>
    </source>
</evidence>
<feature type="transmembrane region" description="Helical" evidence="6">
    <location>
        <begin position="52"/>
        <end position="71"/>
    </location>
</feature>
<protein>
    <recommendedName>
        <fullName evidence="7">Cardiolipin synthase N-terminal domain-containing protein</fullName>
    </recommendedName>
</protein>
<organism evidence="8 9">
    <name type="scientific">Nocardioides marmoribigeumensis</name>
    <dbReference type="NCBI Taxonomy" id="433649"/>
    <lineage>
        <taxon>Bacteria</taxon>
        <taxon>Bacillati</taxon>
        <taxon>Actinomycetota</taxon>
        <taxon>Actinomycetes</taxon>
        <taxon>Propionibacteriales</taxon>
        <taxon>Nocardioidaceae</taxon>
        <taxon>Nocardioides</taxon>
    </lineage>
</organism>
<evidence type="ECO:0000313" key="8">
    <source>
        <dbReference type="EMBL" id="MDR7361331.1"/>
    </source>
</evidence>
<evidence type="ECO:0000256" key="5">
    <source>
        <dbReference type="ARBA" id="ARBA00023136"/>
    </source>
</evidence>
<dbReference type="RefSeq" id="WP_310299140.1">
    <property type="nucleotide sequence ID" value="NZ_BAAAPS010000014.1"/>
</dbReference>
<keyword evidence="5 6" id="KW-0472">Membrane</keyword>
<gene>
    <name evidence="8" type="ORF">J2S63_000884</name>
</gene>
<accession>A0ABU2BST9</accession>
<proteinExistence type="predicted"/>
<keyword evidence="2" id="KW-1003">Cell membrane</keyword>
<sequence>MAATKSRKRWSDLTPTQQRLIVAGGAVELVMTTVAARDLARRSSDQVRGPRALWAAALVVQPVGPLAYLRLGRR</sequence>
<dbReference type="Proteomes" id="UP001183648">
    <property type="component" value="Unassembled WGS sequence"/>
</dbReference>
<keyword evidence="4 6" id="KW-1133">Transmembrane helix</keyword>
<keyword evidence="9" id="KW-1185">Reference proteome</keyword>
<evidence type="ECO:0000256" key="2">
    <source>
        <dbReference type="ARBA" id="ARBA00022475"/>
    </source>
</evidence>
<evidence type="ECO:0000256" key="1">
    <source>
        <dbReference type="ARBA" id="ARBA00004651"/>
    </source>
</evidence>
<comment type="subcellular location">
    <subcellularLocation>
        <location evidence="1">Cell membrane</location>
        <topology evidence="1">Multi-pass membrane protein</topology>
    </subcellularLocation>
</comment>
<name>A0ABU2BST9_9ACTN</name>
<evidence type="ECO:0000256" key="3">
    <source>
        <dbReference type="ARBA" id="ARBA00022692"/>
    </source>
</evidence>
<keyword evidence="3 6" id="KW-0812">Transmembrane</keyword>
<evidence type="ECO:0000256" key="6">
    <source>
        <dbReference type="SAM" id="Phobius"/>
    </source>
</evidence>
<feature type="transmembrane region" description="Helical" evidence="6">
    <location>
        <begin position="20"/>
        <end position="40"/>
    </location>
</feature>
<dbReference type="EMBL" id="JAVDYG010000001">
    <property type="protein sequence ID" value="MDR7361331.1"/>
    <property type="molecule type" value="Genomic_DNA"/>
</dbReference>